<dbReference type="PANTHER" id="PTHR11632:SF51">
    <property type="entry name" value="SUCCINATE DEHYDROGENASE [UBIQUINONE] FLAVOPROTEIN SUBUNIT, MITOCHONDRIAL"/>
    <property type="match status" value="1"/>
</dbReference>
<feature type="modified residue" description="Tele-8alpha-FAD histidine" evidence="17">
    <location>
        <position position="41"/>
    </location>
</feature>
<evidence type="ECO:0000259" key="19">
    <source>
        <dbReference type="Pfam" id="PF00890"/>
    </source>
</evidence>
<dbReference type="Pfam" id="PF02910">
    <property type="entry name" value="Succ_DH_flav_C"/>
    <property type="match status" value="1"/>
</dbReference>
<dbReference type="PIRSF" id="PIRSF000171">
    <property type="entry name" value="SDHA_APRA_LASPO"/>
    <property type="match status" value="1"/>
</dbReference>
<dbReference type="GO" id="GO:0009055">
    <property type="term" value="F:electron transfer activity"/>
    <property type="evidence" value="ECO:0007669"/>
    <property type="project" value="TreeGrafter"/>
</dbReference>
<dbReference type="Gene3D" id="1.20.58.100">
    <property type="entry name" value="Fumarate reductase/succinate dehydrogenase flavoprotein-like, C-terminal domain"/>
    <property type="match status" value="1"/>
</dbReference>
<comment type="subcellular location">
    <subcellularLocation>
        <location evidence="1">Cell inner membrane</location>
        <topology evidence="1">Peripheral membrane protein</topology>
        <orientation evidence="1">Cytoplasmic side</orientation>
    </subcellularLocation>
</comment>
<protein>
    <recommendedName>
        <fullName evidence="5 13">Succinate dehydrogenase flavoprotein subunit</fullName>
        <ecNumber evidence="4 18">1.3.5.1</ecNumber>
    </recommendedName>
</protein>
<evidence type="ECO:0000256" key="10">
    <source>
        <dbReference type="ARBA" id="ARBA00023002"/>
    </source>
</evidence>
<comment type="similarity">
    <text evidence="3 18">Belongs to the FAD-dependent oxidoreductase 2 family. FRD/SDH subfamily.</text>
</comment>
<keyword evidence="9 18" id="KW-0249">Electron transport</keyword>
<reference evidence="21" key="1">
    <citation type="submission" date="2020-07" db="EMBL/GenBank/DDBJ databases">
        <title>Huge and variable diversity of episymbiotic CPR bacteria and DPANN archaea in groundwater ecosystems.</title>
        <authorList>
            <person name="He C.Y."/>
            <person name="Keren R."/>
            <person name="Whittaker M."/>
            <person name="Farag I.F."/>
            <person name="Doudna J."/>
            <person name="Cate J.H.D."/>
            <person name="Banfield J.F."/>
        </authorList>
    </citation>
    <scope>NUCLEOTIDE SEQUENCE</scope>
    <source>
        <strain evidence="21">NC_groundwater_1664_Pr3_B-0.1um_52_9</strain>
    </source>
</reference>
<evidence type="ECO:0000256" key="16">
    <source>
        <dbReference type="PIRSR" id="PIRSR611281-3"/>
    </source>
</evidence>
<evidence type="ECO:0000256" key="1">
    <source>
        <dbReference type="ARBA" id="ARBA00004515"/>
    </source>
</evidence>
<feature type="binding site" evidence="16">
    <location>
        <begin position="393"/>
        <end position="394"/>
    </location>
    <ligand>
        <name>FAD</name>
        <dbReference type="ChEBI" id="CHEBI:57692"/>
    </ligand>
</feature>
<dbReference type="GO" id="GO:0006099">
    <property type="term" value="P:tricarboxylic acid cycle"/>
    <property type="evidence" value="ECO:0007669"/>
    <property type="project" value="UniProtKB-UniRule"/>
</dbReference>
<dbReference type="FunFam" id="3.90.700.10:FF:000001">
    <property type="entry name" value="Mitochondrial succinate dehydrogenase flavoprotein subunit"/>
    <property type="match status" value="1"/>
</dbReference>
<evidence type="ECO:0000256" key="13">
    <source>
        <dbReference type="NCBIfam" id="TIGR01816"/>
    </source>
</evidence>
<name>A0A9D6Z1N3_9BACT</name>
<evidence type="ECO:0000256" key="15">
    <source>
        <dbReference type="PIRSR" id="PIRSR611281-2"/>
    </source>
</evidence>
<evidence type="ECO:0000256" key="9">
    <source>
        <dbReference type="ARBA" id="ARBA00022982"/>
    </source>
</evidence>
<comment type="caution">
    <text evidence="21">The sequence shown here is derived from an EMBL/GenBank/DDBJ whole genome shotgun (WGS) entry which is preliminary data.</text>
</comment>
<evidence type="ECO:0000256" key="17">
    <source>
        <dbReference type="PIRSR" id="PIRSR611281-4"/>
    </source>
</evidence>
<dbReference type="InterPro" id="IPR003952">
    <property type="entry name" value="FRD_SDH_FAD_BS"/>
</dbReference>
<evidence type="ECO:0000313" key="21">
    <source>
        <dbReference type="EMBL" id="MBI5251263.1"/>
    </source>
</evidence>
<dbReference type="NCBIfam" id="TIGR01816">
    <property type="entry name" value="sdhA_forward"/>
    <property type="match status" value="1"/>
</dbReference>
<dbReference type="AlphaFoldDB" id="A0A9D6Z1N3"/>
<dbReference type="PANTHER" id="PTHR11632">
    <property type="entry name" value="SUCCINATE DEHYDROGENASE 2 FLAVOPROTEIN SUBUNIT"/>
    <property type="match status" value="1"/>
</dbReference>
<dbReference type="GO" id="GO:0005886">
    <property type="term" value="C:plasma membrane"/>
    <property type="evidence" value="ECO:0007669"/>
    <property type="project" value="UniProtKB-SubCell"/>
</dbReference>
<evidence type="ECO:0000256" key="3">
    <source>
        <dbReference type="ARBA" id="ARBA00008040"/>
    </source>
</evidence>
<evidence type="ECO:0000256" key="2">
    <source>
        <dbReference type="ARBA" id="ARBA00004894"/>
    </source>
</evidence>
<dbReference type="NCBIfam" id="TIGR01812">
    <property type="entry name" value="sdhA_frdA_Gneg"/>
    <property type="match status" value="1"/>
</dbReference>
<evidence type="ECO:0000256" key="7">
    <source>
        <dbReference type="ARBA" id="ARBA00022630"/>
    </source>
</evidence>
<dbReference type="EC" id="1.3.5.1" evidence="4 18"/>
<feature type="binding site" evidence="16">
    <location>
        <begin position="11"/>
        <end position="16"/>
    </location>
    <ligand>
        <name>FAD</name>
        <dbReference type="ChEBI" id="CHEBI:57692"/>
    </ligand>
</feature>
<feature type="binding site" evidence="15">
    <location>
        <position position="347"/>
    </location>
    <ligand>
        <name>substrate</name>
    </ligand>
</feature>
<evidence type="ECO:0000256" key="18">
    <source>
        <dbReference type="RuleBase" id="RU362051"/>
    </source>
</evidence>
<dbReference type="SUPFAM" id="SSF56425">
    <property type="entry name" value="Succinate dehydrogenase/fumarate reductase flavoprotein, catalytic domain"/>
    <property type="match status" value="1"/>
</dbReference>
<keyword evidence="7 16" id="KW-0285">Flavoprotein</keyword>
<gene>
    <name evidence="21" type="ORF">HY912_17380</name>
</gene>
<dbReference type="InterPro" id="IPR036188">
    <property type="entry name" value="FAD/NAD-bd_sf"/>
</dbReference>
<feature type="binding site" evidence="15">
    <location>
        <position position="388"/>
    </location>
    <ligand>
        <name>substrate</name>
    </ligand>
</feature>
<dbReference type="SUPFAM" id="SSF51905">
    <property type="entry name" value="FAD/NAD(P)-binding domain"/>
    <property type="match status" value="1"/>
</dbReference>
<dbReference type="SUPFAM" id="SSF46977">
    <property type="entry name" value="Succinate dehydrogenase/fumarate reductase flavoprotein C-terminal domain"/>
    <property type="match status" value="1"/>
</dbReference>
<keyword evidence="10 18" id="KW-0560">Oxidoreductase</keyword>
<dbReference type="Gene3D" id="3.90.700.10">
    <property type="entry name" value="Succinate dehydrogenase/fumarate reductase flavoprotein, catalytic domain"/>
    <property type="match status" value="1"/>
</dbReference>
<dbReference type="Proteomes" id="UP000807825">
    <property type="component" value="Unassembled WGS sequence"/>
</dbReference>
<evidence type="ECO:0000256" key="4">
    <source>
        <dbReference type="ARBA" id="ARBA00012792"/>
    </source>
</evidence>
<feature type="binding site" evidence="15">
    <location>
        <position position="237"/>
    </location>
    <ligand>
        <name>substrate</name>
    </ligand>
</feature>
<comment type="cofactor">
    <cofactor evidence="16">
        <name>FAD</name>
        <dbReference type="ChEBI" id="CHEBI:57692"/>
    </cofactor>
    <text evidence="16">Flavinylated by SdhE, about 5% flavinylation occurs in the absence of SdhE.</text>
</comment>
<dbReference type="Gene3D" id="4.10.80.40">
    <property type="entry name" value="succinate dehydrogenase protein domain"/>
    <property type="match status" value="1"/>
</dbReference>
<feature type="active site" description="Proton acceptor" evidence="14">
    <location>
        <position position="281"/>
    </location>
</feature>
<dbReference type="PROSITE" id="PS00504">
    <property type="entry name" value="FRD_SDH_FAD_BINDING"/>
    <property type="match status" value="1"/>
</dbReference>
<dbReference type="EMBL" id="JACRDE010000454">
    <property type="protein sequence ID" value="MBI5251263.1"/>
    <property type="molecule type" value="Genomic_DNA"/>
</dbReference>
<organism evidence="21 22">
    <name type="scientific">Desulfomonile tiedjei</name>
    <dbReference type="NCBI Taxonomy" id="2358"/>
    <lineage>
        <taxon>Bacteria</taxon>
        <taxon>Pseudomonadati</taxon>
        <taxon>Thermodesulfobacteriota</taxon>
        <taxon>Desulfomonilia</taxon>
        <taxon>Desulfomonilales</taxon>
        <taxon>Desulfomonilaceae</taxon>
        <taxon>Desulfomonile</taxon>
    </lineage>
</organism>
<dbReference type="GO" id="GO:0008177">
    <property type="term" value="F:succinate dehydrogenase (quinone) activity"/>
    <property type="evidence" value="ECO:0007669"/>
    <property type="project" value="UniProtKB-EC"/>
</dbReference>
<evidence type="ECO:0000256" key="6">
    <source>
        <dbReference type="ARBA" id="ARBA00022448"/>
    </source>
</evidence>
<comment type="catalytic activity">
    <reaction evidence="12 18">
        <text>a quinone + succinate = fumarate + a quinol</text>
        <dbReference type="Rhea" id="RHEA:40523"/>
        <dbReference type="ChEBI" id="CHEBI:24646"/>
        <dbReference type="ChEBI" id="CHEBI:29806"/>
        <dbReference type="ChEBI" id="CHEBI:30031"/>
        <dbReference type="ChEBI" id="CHEBI:132124"/>
        <dbReference type="EC" id="1.3.5.1"/>
    </reaction>
</comment>
<keyword evidence="11 18" id="KW-0472">Membrane</keyword>
<evidence type="ECO:0000256" key="8">
    <source>
        <dbReference type="ARBA" id="ARBA00022827"/>
    </source>
</evidence>
<feature type="domain" description="FAD-dependent oxidoreductase 2 FAD-binding" evidence="19">
    <location>
        <begin position="6"/>
        <end position="394"/>
    </location>
</feature>
<dbReference type="InterPro" id="IPR015939">
    <property type="entry name" value="Fum_Rdtase/Succ_DH_flav-like_C"/>
</dbReference>
<evidence type="ECO:0000256" key="5">
    <source>
        <dbReference type="ARBA" id="ARBA00019965"/>
    </source>
</evidence>
<keyword evidence="18" id="KW-0816">Tricarboxylic acid cycle</keyword>
<feature type="domain" description="Fumarate reductase/succinate dehydrogenase flavoprotein-like C-terminal" evidence="20">
    <location>
        <begin position="448"/>
        <end position="573"/>
    </location>
</feature>
<dbReference type="GO" id="GO:0022900">
    <property type="term" value="P:electron transport chain"/>
    <property type="evidence" value="ECO:0007669"/>
    <property type="project" value="UniProtKB-UniRule"/>
</dbReference>
<evidence type="ECO:0000259" key="20">
    <source>
        <dbReference type="Pfam" id="PF02910"/>
    </source>
</evidence>
<dbReference type="Gene3D" id="3.50.50.60">
    <property type="entry name" value="FAD/NAD(P)-binding domain"/>
    <property type="match status" value="1"/>
</dbReference>
<evidence type="ECO:0000313" key="22">
    <source>
        <dbReference type="Proteomes" id="UP000807825"/>
    </source>
</evidence>
<keyword evidence="8 16" id="KW-0274">FAD</keyword>
<evidence type="ECO:0000256" key="14">
    <source>
        <dbReference type="PIRSR" id="PIRSR000171-1"/>
    </source>
</evidence>
<feature type="binding site" evidence="16">
    <location>
        <position position="216"/>
    </location>
    <ligand>
        <name>FAD</name>
        <dbReference type="ChEBI" id="CHEBI:57692"/>
    </ligand>
</feature>
<keyword evidence="6 18" id="KW-0813">Transport</keyword>
<dbReference type="InterPro" id="IPR030664">
    <property type="entry name" value="SdhA/FrdA/AprA"/>
</dbReference>
<feature type="binding site" evidence="16">
    <location>
        <begin position="33"/>
        <end position="48"/>
    </location>
    <ligand>
        <name>FAD</name>
        <dbReference type="ChEBI" id="CHEBI:57692"/>
    </ligand>
</feature>
<evidence type="ECO:0000256" key="11">
    <source>
        <dbReference type="ARBA" id="ARBA00023136"/>
    </source>
</evidence>
<evidence type="ECO:0000256" key="12">
    <source>
        <dbReference type="ARBA" id="ARBA00049220"/>
    </source>
</evidence>
<proteinExistence type="inferred from homology"/>
<comment type="pathway">
    <text evidence="2 18">Carbohydrate metabolism; tricarboxylic acid cycle; fumarate from succinate (bacterial route): step 1/1.</text>
</comment>
<dbReference type="InterPro" id="IPR003953">
    <property type="entry name" value="FAD-dep_OxRdtase_2_FAD-bd"/>
</dbReference>
<feature type="binding site" evidence="15">
    <location>
        <position position="249"/>
    </location>
    <ligand>
        <name>substrate</name>
    </ligand>
</feature>
<dbReference type="GO" id="GO:0050660">
    <property type="term" value="F:flavin adenine dinucleotide binding"/>
    <property type="evidence" value="ECO:0007669"/>
    <property type="project" value="UniProtKB-UniRule"/>
</dbReference>
<sequence>MIFKHDVVIVGTGLAGLRAALEVADEYDVAVISKVYPTRSHSGAAQGGIGASLGNEEPDSWEWHMYDTVKGGDYLTDQDAAETLAKDAPRAIYELEHMGVPFNRTDEGKIAQRAFGGHTRDFGAAPIKRACYAADRTGRVILDTLSSEASRRGIRVYSEFNLVDLLMDKGRAVGLAAYELATGEVHVFHARAILLATGGFGKVYKTTSNCFANTGDGVYLAYRAGIPLQDMEFVQFHPTGIYGLGVLISEAARGEGGVLRNREGRRFMEDYAPTIKDLAPRDMVSRAIITEIRGKRGIDGRDFVNLDLTHLGKQKIEERLSDISSFAKIYVGVDTSTDPIPVSPTCHYMMGGIPTDVDGKVLDMNNTAIHGLYAAGECACISVHGANRLGCNSLLDLVVFGRRAGKMIRLDLEQADWPDLIVNPEVKSLIKLKGILNRNAGEKAVHIRNALQTLMTKNCSVFRDEKGLRRALDELSTLKARYENVVIDDRGKAFNTDIMEAAELESLLGLAEAILVSALARKESRGAHFREDYPERDDANWLKHTLIQRTDEGRRVFYKPVNITRFEPKARTY</sequence>
<feature type="binding site" evidence="16">
    <location>
        <position position="377"/>
    </location>
    <ligand>
        <name>FAD</name>
        <dbReference type="ChEBI" id="CHEBI:57692"/>
    </ligand>
</feature>
<dbReference type="InterPro" id="IPR027477">
    <property type="entry name" value="Succ_DH/fumarate_Rdtase_cat_sf"/>
</dbReference>
<dbReference type="FunFam" id="1.20.58.100:FF:000001">
    <property type="entry name" value="Succinate dehydrogenase flavoprotein subunit (SdhA)"/>
    <property type="match status" value="1"/>
</dbReference>
<dbReference type="InterPro" id="IPR014006">
    <property type="entry name" value="Succ_Dhase_FrdA_Gneg"/>
</dbReference>
<dbReference type="InterPro" id="IPR037099">
    <property type="entry name" value="Fum_R/Succ_DH_flav-like_C_sf"/>
</dbReference>
<dbReference type="Pfam" id="PF00890">
    <property type="entry name" value="FAD_binding_2"/>
    <property type="match status" value="1"/>
</dbReference>
<dbReference type="InterPro" id="IPR011281">
    <property type="entry name" value="Succ_DH_flav_su_fwd"/>
</dbReference>
<accession>A0A9D6Z1N3</accession>
<dbReference type="GO" id="GO:0009061">
    <property type="term" value="P:anaerobic respiration"/>
    <property type="evidence" value="ECO:0007669"/>
    <property type="project" value="TreeGrafter"/>
</dbReference>